<keyword evidence="2" id="KW-0812">Transmembrane</keyword>
<organism evidence="4 5">
    <name type="scientific">Oryzomonas sagensis</name>
    <dbReference type="NCBI Taxonomy" id="2603857"/>
    <lineage>
        <taxon>Bacteria</taxon>
        <taxon>Pseudomonadati</taxon>
        <taxon>Thermodesulfobacteriota</taxon>
        <taxon>Desulfuromonadia</taxon>
        <taxon>Geobacterales</taxon>
        <taxon>Geobacteraceae</taxon>
        <taxon>Oryzomonas</taxon>
    </lineage>
</organism>
<sequence length="429" mass="47259">MHARPISRKTRTRSNAWLRPSGRPIPLSTRPPPPGRSRRSPRNTPALRNRPSRVPPAASPSTTGSMKKVYTSWARIWRPLRRFGRIRRRTCMPRHSRGLPGVPPAEYLARSHRDREDSQRMNRKRQMLAPWIVLLFTTILLCAACRKQNPHQGSLQPGPAQSPPSVRIGYGDSPLLGPLYAADERQAGRPRAWQAVPIGSGGDIGYSLISGAVDAGFVETNKAVKLLKAPGGETLKVAGAVQFPYGATLVIRKDLNIRLGDLAGRTIAAQEPDCKLLHQFRRDAKRLGVDVDRIRTRFMSFDEMVPALEAGKVDAVLVKGSYAVLAEHLGHKVLYQNWDIKAGDECCPAALAQSDYFLVVRGGAVEALKPVVQSLLAASALPPAELRKAVSKRLGYSREDLERLPTANFVTVGDDLRKELGDGRCLVLR</sequence>
<proteinExistence type="predicted"/>
<dbReference type="SUPFAM" id="SSF53850">
    <property type="entry name" value="Periplasmic binding protein-like II"/>
    <property type="match status" value="1"/>
</dbReference>
<evidence type="ECO:0000313" key="5">
    <source>
        <dbReference type="Proteomes" id="UP000798046"/>
    </source>
</evidence>
<keyword evidence="2" id="KW-1133">Transmembrane helix</keyword>
<accession>A0ABQ6TKV5</accession>
<evidence type="ECO:0000259" key="3">
    <source>
        <dbReference type="Pfam" id="PF09084"/>
    </source>
</evidence>
<dbReference type="PANTHER" id="PTHR30024:SF42">
    <property type="entry name" value="ALIPHATIC SULFONATES-BINDING PROTEIN-RELATED"/>
    <property type="match status" value="1"/>
</dbReference>
<keyword evidence="2" id="KW-0472">Membrane</keyword>
<comment type="caution">
    <text evidence="4">The sequence shown here is derived from an EMBL/GenBank/DDBJ whole genome shotgun (WGS) entry which is preliminary data.</text>
</comment>
<dbReference type="Gene3D" id="3.40.190.10">
    <property type="entry name" value="Periplasmic binding protein-like II"/>
    <property type="match status" value="2"/>
</dbReference>
<evidence type="ECO:0000256" key="2">
    <source>
        <dbReference type="SAM" id="Phobius"/>
    </source>
</evidence>
<gene>
    <name evidence="4" type="ORF">F6V30_15460</name>
</gene>
<name>A0ABQ6TKV5_9BACT</name>
<feature type="compositionally biased region" description="Basic residues" evidence="1">
    <location>
        <begin position="1"/>
        <end position="12"/>
    </location>
</feature>
<evidence type="ECO:0000313" key="4">
    <source>
        <dbReference type="EMBL" id="KAB0668730.1"/>
    </source>
</evidence>
<dbReference type="EMBL" id="VZRA01000006">
    <property type="protein sequence ID" value="KAB0668730.1"/>
    <property type="molecule type" value="Genomic_DNA"/>
</dbReference>
<dbReference type="PANTHER" id="PTHR30024">
    <property type="entry name" value="ALIPHATIC SULFONATES-BINDING PROTEIN-RELATED"/>
    <property type="match status" value="1"/>
</dbReference>
<reference evidence="4 5" key="1">
    <citation type="journal article" date="2020" name="Microorganisms">
        <title>Description of Three Novel Members in the Family Geobacteraceae, Oryzomonas japonicum gen. nov., sp. nov., Oryzomonas sagensis sp. nov., and Oryzomonas ruber sp. nov.</title>
        <authorList>
            <person name="Xu Z."/>
            <person name="Masuda Y."/>
            <person name="Hayakawa C."/>
            <person name="Ushijima N."/>
            <person name="Kawano K."/>
            <person name="Shiratori Y."/>
            <person name="Senoo K."/>
            <person name="Itoh H."/>
        </authorList>
    </citation>
    <scope>NUCLEOTIDE SEQUENCE [LARGE SCALE GENOMIC DNA]</scope>
    <source>
        <strain evidence="4 5">Red100</strain>
    </source>
</reference>
<feature type="transmembrane region" description="Helical" evidence="2">
    <location>
        <begin position="128"/>
        <end position="146"/>
    </location>
</feature>
<keyword evidence="5" id="KW-1185">Reference proteome</keyword>
<dbReference type="InterPro" id="IPR015168">
    <property type="entry name" value="SsuA/THI5"/>
</dbReference>
<dbReference type="Proteomes" id="UP000798046">
    <property type="component" value="Unassembled WGS sequence"/>
</dbReference>
<feature type="domain" description="SsuA/THI5-like" evidence="3">
    <location>
        <begin position="208"/>
        <end position="335"/>
    </location>
</feature>
<feature type="region of interest" description="Disordered" evidence="1">
    <location>
        <begin position="1"/>
        <end position="66"/>
    </location>
</feature>
<dbReference type="Pfam" id="PF09084">
    <property type="entry name" value="NMT1"/>
    <property type="match status" value="1"/>
</dbReference>
<evidence type="ECO:0000256" key="1">
    <source>
        <dbReference type="SAM" id="MobiDB-lite"/>
    </source>
</evidence>
<protein>
    <recommendedName>
        <fullName evidence="3">SsuA/THI5-like domain-containing protein</fullName>
    </recommendedName>
</protein>